<keyword evidence="1" id="KW-0812">Transmembrane</keyword>
<reference evidence="2" key="1">
    <citation type="submission" date="2020-08" db="EMBL/GenBank/DDBJ databases">
        <title>Plant Genome Project.</title>
        <authorList>
            <person name="Zhang R.-G."/>
        </authorList>
    </citation>
    <scope>NUCLEOTIDE SEQUENCE</scope>
    <source>
        <strain evidence="2">WSP0</strain>
        <tissue evidence="2">Leaf</tissue>
    </source>
</reference>
<dbReference type="Proteomes" id="UP000823749">
    <property type="component" value="Chromosome 7"/>
</dbReference>
<dbReference type="EMBL" id="JACTNZ010000007">
    <property type="protein sequence ID" value="KAG5540795.1"/>
    <property type="molecule type" value="Genomic_DNA"/>
</dbReference>
<evidence type="ECO:0000313" key="2">
    <source>
        <dbReference type="EMBL" id="KAG5540795.1"/>
    </source>
</evidence>
<protein>
    <submittedName>
        <fullName evidence="2">Uncharacterized protein</fullName>
    </submittedName>
</protein>
<keyword evidence="1" id="KW-1133">Transmembrane helix</keyword>
<gene>
    <name evidence="2" type="ORF">RHGRI_020881</name>
</gene>
<accession>A0AAV6JN89</accession>
<feature type="transmembrane region" description="Helical" evidence="1">
    <location>
        <begin position="37"/>
        <end position="55"/>
    </location>
</feature>
<name>A0AAV6JN89_9ERIC</name>
<evidence type="ECO:0000256" key="1">
    <source>
        <dbReference type="SAM" id="Phobius"/>
    </source>
</evidence>
<dbReference type="AlphaFoldDB" id="A0AAV6JN89"/>
<keyword evidence="3" id="KW-1185">Reference proteome</keyword>
<comment type="caution">
    <text evidence="2">The sequence shown here is derived from an EMBL/GenBank/DDBJ whole genome shotgun (WGS) entry which is preliminary data.</text>
</comment>
<proteinExistence type="predicted"/>
<sequence>MFIQTLWMQLFIFILLCAILTIRTPPWFGWKADLNTLWYWIVIVVVALTTIIQECKN</sequence>
<keyword evidence="1" id="KW-0472">Membrane</keyword>
<organism evidence="2 3">
    <name type="scientific">Rhododendron griersonianum</name>
    <dbReference type="NCBI Taxonomy" id="479676"/>
    <lineage>
        <taxon>Eukaryota</taxon>
        <taxon>Viridiplantae</taxon>
        <taxon>Streptophyta</taxon>
        <taxon>Embryophyta</taxon>
        <taxon>Tracheophyta</taxon>
        <taxon>Spermatophyta</taxon>
        <taxon>Magnoliopsida</taxon>
        <taxon>eudicotyledons</taxon>
        <taxon>Gunneridae</taxon>
        <taxon>Pentapetalae</taxon>
        <taxon>asterids</taxon>
        <taxon>Ericales</taxon>
        <taxon>Ericaceae</taxon>
        <taxon>Ericoideae</taxon>
        <taxon>Rhodoreae</taxon>
        <taxon>Rhododendron</taxon>
    </lineage>
</organism>
<feature type="transmembrane region" description="Helical" evidence="1">
    <location>
        <begin position="7"/>
        <end position="25"/>
    </location>
</feature>
<evidence type="ECO:0000313" key="3">
    <source>
        <dbReference type="Proteomes" id="UP000823749"/>
    </source>
</evidence>